<proteinExistence type="predicted"/>
<evidence type="ECO:0000259" key="4">
    <source>
        <dbReference type="PROSITE" id="PS50110"/>
    </source>
</evidence>
<dbReference type="PROSITE" id="PS50110">
    <property type="entry name" value="RESPONSE_REGULATORY"/>
    <property type="match status" value="1"/>
</dbReference>
<evidence type="ECO:0000313" key="6">
    <source>
        <dbReference type="Proteomes" id="UP000321085"/>
    </source>
</evidence>
<sequence length="144" mass="15768">MRATASSRSSGFMSTELAIQPCCLVVEDQALIAMSIEAYLEDEGFEVETVTSIAQARAWLEQADTPKLAILDFMLKDGPATEFAAELRRRGIPFVVYSGYPRALGVPSELEEVPWLEKPMGRDELLNALMSLPAQMSPIASLNS</sequence>
<name>A0A512C3Q1_9HYPH</name>
<protein>
    <recommendedName>
        <fullName evidence="4">Response regulatory domain-containing protein</fullName>
    </recommendedName>
</protein>
<feature type="modified residue" description="4-aspartylphosphate" evidence="3">
    <location>
        <position position="72"/>
    </location>
</feature>
<dbReference type="Gene3D" id="3.40.50.2300">
    <property type="match status" value="1"/>
</dbReference>
<dbReference type="AlphaFoldDB" id="A0A512C3Q1"/>
<dbReference type="SMART" id="SM00448">
    <property type="entry name" value="REC"/>
    <property type="match status" value="1"/>
</dbReference>
<dbReference type="GO" id="GO:0000160">
    <property type="term" value="P:phosphorelay signal transduction system"/>
    <property type="evidence" value="ECO:0007669"/>
    <property type="project" value="UniProtKB-KW"/>
</dbReference>
<dbReference type="Pfam" id="PF00072">
    <property type="entry name" value="Response_reg"/>
    <property type="match status" value="1"/>
</dbReference>
<dbReference type="InterPro" id="IPR001789">
    <property type="entry name" value="Sig_transdc_resp-reg_receiver"/>
</dbReference>
<evidence type="ECO:0000256" key="2">
    <source>
        <dbReference type="ARBA" id="ARBA00023012"/>
    </source>
</evidence>
<dbReference type="EMBL" id="BJYU01000256">
    <property type="protein sequence ID" value="GEO18839.1"/>
    <property type="molecule type" value="Genomic_DNA"/>
</dbReference>
<dbReference type="InterPro" id="IPR050595">
    <property type="entry name" value="Bact_response_regulator"/>
</dbReference>
<comment type="caution">
    <text evidence="5">The sequence shown here is derived from an EMBL/GenBank/DDBJ whole genome shotgun (WGS) entry which is preliminary data.</text>
</comment>
<keyword evidence="6" id="KW-1185">Reference proteome</keyword>
<keyword evidence="2" id="KW-0902">Two-component regulatory system</keyword>
<evidence type="ECO:0000313" key="5">
    <source>
        <dbReference type="EMBL" id="GEO18839.1"/>
    </source>
</evidence>
<dbReference type="Proteomes" id="UP000321085">
    <property type="component" value="Unassembled WGS sequence"/>
</dbReference>
<organism evidence="5 6">
    <name type="scientific">Microvirga aerophila</name>
    <dbReference type="NCBI Taxonomy" id="670291"/>
    <lineage>
        <taxon>Bacteria</taxon>
        <taxon>Pseudomonadati</taxon>
        <taxon>Pseudomonadota</taxon>
        <taxon>Alphaproteobacteria</taxon>
        <taxon>Hyphomicrobiales</taxon>
        <taxon>Methylobacteriaceae</taxon>
        <taxon>Microvirga</taxon>
    </lineage>
</organism>
<reference evidence="5 6" key="1">
    <citation type="submission" date="2019-07" db="EMBL/GenBank/DDBJ databases">
        <title>Whole genome shotgun sequence of Microvirga aerophila NBRC 106136.</title>
        <authorList>
            <person name="Hosoyama A."/>
            <person name="Uohara A."/>
            <person name="Ohji S."/>
            <person name="Ichikawa N."/>
        </authorList>
    </citation>
    <scope>NUCLEOTIDE SEQUENCE [LARGE SCALE GENOMIC DNA]</scope>
    <source>
        <strain evidence="5 6">NBRC 106136</strain>
    </source>
</reference>
<feature type="domain" description="Response regulatory" evidence="4">
    <location>
        <begin position="22"/>
        <end position="133"/>
    </location>
</feature>
<gene>
    <name evidence="5" type="ORF">MAE02_65350</name>
</gene>
<dbReference type="PANTHER" id="PTHR44591:SF14">
    <property type="entry name" value="PROTEIN PILG"/>
    <property type="match status" value="1"/>
</dbReference>
<keyword evidence="1 3" id="KW-0597">Phosphoprotein</keyword>
<evidence type="ECO:0000256" key="1">
    <source>
        <dbReference type="ARBA" id="ARBA00022553"/>
    </source>
</evidence>
<dbReference type="SUPFAM" id="SSF52172">
    <property type="entry name" value="CheY-like"/>
    <property type="match status" value="1"/>
</dbReference>
<dbReference type="InterPro" id="IPR011006">
    <property type="entry name" value="CheY-like_superfamily"/>
</dbReference>
<dbReference type="PANTHER" id="PTHR44591">
    <property type="entry name" value="STRESS RESPONSE REGULATOR PROTEIN 1"/>
    <property type="match status" value="1"/>
</dbReference>
<evidence type="ECO:0000256" key="3">
    <source>
        <dbReference type="PROSITE-ProRule" id="PRU00169"/>
    </source>
</evidence>
<accession>A0A512C3Q1</accession>